<dbReference type="InterPro" id="IPR020583">
    <property type="entry name" value="Inositol_monoP_metal-BS"/>
</dbReference>
<comment type="caution">
    <text evidence="9">The sequence shown here is derived from an EMBL/GenBank/DDBJ whole genome shotgun (WGS) entry which is preliminary data.</text>
</comment>
<evidence type="ECO:0000256" key="2">
    <source>
        <dbReference type="ARBA" id="ARBA00001946"/>
    </source>
</evidence>
<dbReference type="GO" id="GO:0008934">
    <property type="term" value="F:inositol monophosphate 1-phosphatase activity"/>
    <property type="evidence" value="ECO:0007669"/>
    <property type="project" value="InterPro"/>
</dbReference>
<evidence type="ECO:0000256" key="1">
    <source>
        <dbReference type="ARBA" id="ARBA00001033"/>
    </source>
</evidence>
<dbReference type="PRINTS" id="PR01959">
    <property type="entry name" value="SBIMPHPHTASE"/>
</dbReference>
<dbReference type="Gene3D" id="3.40.190.80">
    <property type="match status" value="1"/>
</dbReference>
<evidence type="ECO:0000256" key="3">
    <source>
        <dbReference type="ARBA" id="ARBA00009759"/>
    </source>
</evidence>
<keyword evidence="4 7" id="KW-0479">Metal-binding</keyword>
<feature type="binding site" evidence="7">
    <location>
        <position position="72"/>
    </location>
    <ligand>
        <name>Mg(2+)</name>
        <dbReference type="ChEBI" id="CHEBI:18420"/>
        <label>1</label>
        <note>catalytic</note>
    </ligand>
</feature>
<keyword evidence="5 8" id="KW-0378">Hydrolase</keyword>
<protein>
    <recommendedName>
        <fullName evidence="8">Inositol-1-monophosphatase</fullName>
        <ecNumber evidence="8">3.1.3.25</ecNumber>
    </recommendedName>
</protein>
<feature type="binding site" evidence="7">
    <location>
        <position position="90"/>
    </location>
    <ligand>
        <name>Mg(2+)</name>
        <dbReference type="ChEBI" id="CHEBI:18420"/>
        <label>2</label>
    </ligand>
</feature>
<dbReference type="AlphaFoldDB" id="A0A084SS56"/>
<comment type="cofactor">
    <cofactor evidence="2 7 8">
        <name>Mg(2+)</name>
        <dbReference type="ChEBI" id="CHEBI:18420"/>
    </cofactor>
</comment>
<dbReference type="EC" id="3.1.3.25" evidence="8"/>
<evidence type="ECO:0000313" key="10">
    <source>
        <dbReference type="Proteomes" id="UP000028547"/>
    </source>
</evidence>
<feature type="binding site" evidence="7">
    <location>
        <position position="89"/>
    </location>
    <ligand>
        <name>Mg(2+)</name>
        <dbReference type="ChEBI" id="CHEBI:18420"/>
        <label>1</label>
        <note>catalytic</note>
    </ligand>
</feature>
<evidence type="ECO:0000256" key="7">
    <source>
        <dbReference type="PIRSR" id="PIRSR600760-2"/>
    </source>
</evidence>
<dbReference type="Gene3D" id="3.30.540.10">
    <property type="entry name" value="Fructose-1,6-Bisphosphatase, subunit A, domain 1"/>
    <property type="match status" value="1"/>
</dbReference>
<sequence>MSDESPATLRRIAEEGARLAGKVLSERFPGERIIEYKGGIDTDLVTDADRAAEAAVLGFIRQRYPGHAILAEESGVSQGVGLRWVVDPLDGTTNYAHRVPHFCVSVGVEGPDGVLAGAIYNPMLDELFSAARGQGATLNGRPLRASGCTELSHALLCTGFPYDVHQKPEGPMGLLRRFIVRAQGIRRTGSAALDLAYVAAGRFDGFFEFGLKPWDVAAGSLLVQEAGGAMVRIDGAPFQVGVGDVLACAPGLADALITESKGFLTDLGWTPIPSPLGRGSG</sequence>
<dbReference type="GO" id="GO:0046872">
    <property type="term" value="F:metal ion binding"/>
    <property type="evidence" value="ECO:0007669"/>
    <property type="project" value="UniProtKB-KW"/>
</dbReference>
<evidence type="ECO:0000313" key="9">
    <source>
        <dbReference type="EMBL" id="KFA91291.1"/>
    </source>
</evidence>
<dbReference type="PROSITE" id="PS00630">
    <property type="entry name" value="IMP_2"/>
    <property type="match status" value="1"/>
</dbReference>
<proteinExistence type="inferred from homology"/>
<evidence type="ECO:0000256" key="5">
    <source>
        <dbReference type="ARBA" id="ARBA00022801"/>
    </source>
</evidence>
<comment type="catalytic activity">
    <reaction evidence="1 8">
        <text>a myo-inositol phosphate + H2O = myo-inositol + phosphate</text>
        <dbReference type="Rhea" id="RHEA:24056"/>
        <dbReference type="ChEBI" id="CHEBI:15377"/>
        <dbReference type="ChEBI" id="CHEBI:17268"/>
        <dbReference type="ChEBI" id="CHEBI:43474"/>
        <dbReference type="ChEBI" id="CHEBI:84139"/>
        <dbReference type="EC" id="3.1.3.25"/>
    </reaction>
</comment>
<dbReference type="InterPro" id="IPR022337">
    <property type="entry name" value="Inositol_monophosphatase_SuhB"/>
</dbReference>
<name>A0A084SS56_9BACT</name>
<dbReference type="Proteomes" id="UP000028547">
    <property type="component" value="Unassembled WGS sequence"/>
</dbReference>
<dbReference type="GO" id="GO:0006020">
    <property type="term" value="P:inositol metabolic process"/>
    <property type="evidence" value="ECO:0007669"/>
    <property type="project" value="TreeGrafter"/>
</dbReference>
<dbReference type="InterPro" id="IPR033942">
    <property type="entry name" value="IMPase"/>
</dbReference>
<organism evidence="9 10">
    <name type="scientific">Archangium violaceum Cb vi76</name>
    <dbReference type="NCBI Taxonomy" id="1406225"/>
    <lineage>
        <taxon>Bacteria</taxon>
        <taxon>Pseudomonadati</taxon>
        <taxon>Myxococcota</taxon>
        <taxon>Myxococcia</taxon>
        <taxon>Myxococcales</taxon>
        <taxon>Cystobacterineae</taxon>
        <taxon>Archangiaceae</taxon>
        <taxon>Archangium</taxon>
    </lineage>
</organism>
<dbReference type="InterPro" id="IPR020550">
    <property type="entry name" value="Inositol_monophosphatase_CS"/>
</dbReference>
<dbReference type="Pfam" id="PF00459">
    <property type="entry name" value="Inositol_P"/>
    <property type="match status" value="1"/>
</dbReference>
<dbReference type="InterPro" id="IPR000760">
    <property type="entry name" value="Inositol_monophosphatase-like"/>
</dbReference>
<comment type="similarity">
    <text evidence="3 8">Belongs to the inositol monophosphatase superfamily.</text>
</comment>
<dbReference type="EMBL" id="JPMI01000151">
    <property type="protein sequence ID" value="KFA91291.1"/>
    <property type="molecule type" value="Genomic_DNA"/>
</dbReference>
<dbReference type="PANTHER" id="PTHR20854:SF4">
    <property type="entry name" value="INOSITOL-1-MONOPHOSPHATASE-RELATED"/>
    <property type="match status" value="1"/>
</dbReference>
<dbReference type="GO" id="GO:0007165">
    <property type="term" value="P:signal transduction"/>
    <property type="evidence" value="ECO:0007669"/>
    <property type="project" value="TreeGrafter"/>
</dbReference>
<evidence type="ECO:0000256" key="8">
    <source>
        <dbReference type="RuleBase" id="RU364068"/>
    </source>
</evidence>
<feature type="binding site" evidence="7">
    <location>
        <position position="215"/>
    </location>
    <ligand>
        <name>Mg(2+)</name>
        <dbReference type="ChEBI" id="CHEBI:18420"/>
        <label>1</label>
        <note>catalytic</note>
    </ligand>
</feature>
<feature type="binding site" evidence="7">
    <location>
        <position position="87"/>
    </location>
    <ligand>
        <name>Mg(2+)</name>
        <dbReference type="ChEBI" id="CHEBI:18420"/>
        <label>1</label>
        <note>catalytic</note>
    </ligand>
</feature>
<accession>A0A084SS56</accession>
<dbReference type="PRINTS" id="PR00377">
    <property type="entry name" value="IMPHPHTASES"/>
</dbReference>
<dbReference type="PROSITE" id="PS00629">
    <property type="entry name" value="IMP_1"/>
    <property type="match status" value="1"/>
</dbReference>
<dbReference type="FunFam" id="3.30.540.10:FF:000003">
    <property type="entry name" value="Inositol-1-monophosphatase"/>
    <property type="match status" value="1"/>
</dbReference>
<keyword evidence="6 7" id="KW-0460">Magnesium</keyword>
<dbReference type="CDD" id="cd01639">
    <property type="entry name" value="IMPase"/>
    <property type="match status" value="1"/>
</dbReference>
<reference evidence="9 10" key="1">
    <citation type="submission" date="2014-07" db="EMBL/GenBank/DDBJ databases">
        <title>Draft Genome Sequence of Gephyronic Acid Producer, Cystobacter violaceus Strain Cb vi76.</title>
        <authorList>
            <person name="Stevens D.C."/>
            <person name="Young J."/>
            <person name="Carmichael R."/>
            <person name="Tan J."/>
            <person name="Taylor R.E."/>
        </authorList>
    </citation>
    <scope>NUCLEOTIDE SEQUENCE [LARGE SCALE GENOMIC DNA]</scope>
    <source>
        <strain evidence="9 10">Cb vi76</strain>
    </source>
</reference>
<dbReference type="GO" id="GO:0046854">
    <property type="term" value="P:phosphatidylinositol phosphate biosynthetic process"/>
    <property type="evidence" value="ECO:0007669"/>
    <property type="project" value="InterPro"/>
</dbReference>
<dbReference type="PANTHER" id="PTHR20854">
    <property type="entry name" value="INOSITOL MONOPHOSPHATASE"/>
    <property type="match status" value="1"/>
</dbReference>
<dbReference type="RefSeq" id="WP_043399115.1">
    <property type="nucleotide sequence ID" value="NZ_JPMI01000151.1"/>
</dbReference>
<dbReference type="SUPFAM" id="SSF56655">
    <property type="entry name" value="Carbohydrate phosphatase"/>
    <property type="match status" value="1"/>
</dbReference>
<gene>
    <name evidence="9" type="ORF">Q664_22880</name>
</gene>
<evidence type="ECO:0000256" key="6">
    <source>
        <dbReference type="ARBA" id="ARBA00022842"/>
    </source>
</evidence>
<evidence type="ECO:0000256" key="4">
    <source>
        <dbReference type="ARBA" id="ARBA00022723"/>
    </source>
</evidence>